<dbReference type="SUPFAM" id="SSF51735">
    <property type="entry name" value="NAD(P)-binding Rossmann-fold domains"/>
    <property type="match status" value="1"/>
</dbReference>
<dbReference type="PRINTS" id="PR00076">
    <property type="entry name" value="6PGDHDRGNASE"/>
</dbReference>
<gene>
    <name evidence="16" type="ordered locus">CAP2UW1_2361</name>
</gene>
<comment type="subunit">
    <text evidence="4 11">Homodimer.</text>
</comment>
<dbReference type="InterPro" id="IPR036291">
    <property type="entry name" value="NAD(P)-bd_dom_sf"/>
</dbReference>
<dbReference type="Pfam" id="PF00393">
    <property type="entry name" value="6PGD"/>
    <property type="match status" value="1"/>
</dbReference>
<dbReference type="InterPro" id="IPR006184">
    <property type="entry name" value="6PGdom_BS"/>
</dbReference>
<dbReference type="InterPro" id="IPR006113">
    <property type="entry name" value="6PGDH_Gnd/GntZ"/>
</dbReference>
<evidence type="ECO:0000259" key="15">
    <source>
        <dbReference type="SMART" id="SM01350"/>
    </source>
</evidence>
<dbReference type="GO" id="GO:0019521">
    <property type="term" value="P:D-gluconate metabolic process"/>
    <property type="evidence" value="ECO:0007669"/>
    <property type="project" value="UniProtKB-KW"/>
</dbReference>
<evidence type="ECO:0000256" key="6">
    <source>
        <dbReference type="ARBA" id="ARBA00018193"/>
    </source>
</evidence>
<organism evidence="16">
    <name type="scientific">Accumulibacter regalis</name>
    <dbReference type="NCBI Taxonomy" id="522306"/>
    <lineage>
        <taxon>Bacteria</taxon>
        <taxon>Pseudomonadati</taxon>
        <taxon>Pseudomonadota</taxon>
        <taxon>Betaproteobacteria</taxon>
        <taxon>Candidatus Accumulibacter</taxon>
    </lineage>
</organism>
<evidence type="ECO:0000256" key="13">
    <source>
        <dbReference type="PIRSR" id="PIRSR000109-2"/>
    </source>
</evidence>
<feature type="binding site" evidence="13">
    <location>
        <position position="447"/>
    </location>
    <ligand>
        <name>substrate</name>
        <note>ligand shared between dimeric partners</note>
    </ligand>
</feature>
<dbReference type="eggNOG" id="COG0362">
    <property type="taxonomic scope" value="Bacteria"/>
</dbReference>
<dbReference type="PROSITE" id="PS00461">
    <property type="entry name" value="6PGD"/>
    <property type="match status" value="1"/>
</dbReference>
<evidence type="ECO:0000256" key="9">
    <source>
        <dbReference type="ARBA" id="ARBA00023126"/>
    </source>
</evidence>
<dbReference type="Gene3D" id="1.20.5.320">
    <property type="entry name" value="6-Phosphogluconate Dehydrogenase, domain 3"/>
    <property type="match status" value="1"/>
</dbReference>
<comment type="pathway">
    <text evidence="2 11 14">Carbohydrate degradation; pentose phosphate pathway; D-ribulose 5-phosphate from D-glucose 6-phosphate (oxidative stage): step 3/3.</text>
</comment>
<keyword evidence="11 14" id="KW-0521">NADP</keyword>
<comment type="similarity">
    <text evidence="3 11 14">Belongs to the 6-phosphogluconate dehydrogenase family.</text>
</comment>
<dbReference type="InterPro" id="IPR006114">
    <property type="entry name" value="6PGDH_C"/>
</dbReference>
<feature type="binding site" description="in other chain" evidence="13">
    <location>
        <position position="104"/>
    </location>
    <ligand>
        <name>substrate</name>
        <note>ligand shared between dimeric partners</note>
    </ligand>
</feature>
<feature type="binding site" description="in other chain" evidence="13">
    <location>
        <begin position="130"/>
        <end position="132"/>
    </location>
    <ligand>
        <name>substrate</name>
        <note>ligand shared between dimeric partners</note>
    </ligand>
</feature>
<comment type="function">
    <text evidence="1 11">Catalyzes the oxidative decarboxylation of 6-phosphogluconate to ribulose 5-phosphate and CO(2), with concomitant reduction of NADP to NADPH.</text>
</comment>
<accession>C7RQ65</accession>
<dbReference type="UniPathway" id="UPA00115">
    <property type="reaction ID" value="UER00410"/>
</dbReference>
<dbReference type="Gene3D" id="3.40.50.720">
    <property type="entry name" value="NAD(P)-binding Rossmann-like Domain"/>
    <property type="match status" value="1"/>
</dbReference>
<dbReference type="OrthoDB" id="9804542at2"/>
<evidence type="ECO:0000256" key="8">
    <source>
        <dbReference type="ARBA" id="ARBA00023064"/>
    </source>
</evidence>
<dbReference type="PIRSF" id="PIRSF000109">
    <property type="entry name" value="6PGD"/>
    <property type="match status" value="1"/>
</dbReference>
<feature type="active site" description="Proton donor" evidence="12">
    <location>
        <position position="192"/>
    </location>
</feature>
<dbReference type="Pfam" id="PF03446">
    <property type="entry name" value="NAD_binding_2"/>
    <property type="match status" value="1"/>
</dbReference>
<evidence type="ECO:0000256" key="2">
    <source>
        <dbReference type="ARBA" id="ARBA00004874"/>
    </source>
</evidence>
<evidence type="ECO:0000256" key="3">
    <source>
        <dbReference type="ARBA" id="ARBA00008419"/>
    </source>
</evidence>
<reference evidence="16" key="1">
    <citation type="submission" date="2009-08" db="EMBL/GenBank/DDBJ databases">
        <authorList>
            <consortium name="US DOE Joint Genome Institute"/>
            <person name="Lucas S."/>
            <person name="Copeland A."/>
            <person name="Lapidus A."/>
            <person name="Glavina del Rio T."/>
            <person name="Dalin E."/>
            <person name="Tice H."/>
            <person name="Bruce D."/>
            <person name="Barry K."/>
            <person name="Pitluck S."/>
            <person name="Lowry S."/>
            <person name="Larimer F."/>
            <person name="Land M."/>
            <person name="Hauser L."/>
            <person name="Kyrpides N."/>
            <person name="Ivanova N."/>
            <person name="McMahon K.D."/>
            <person name="Hugenholtz P."/>
        </authorList>
    </citation>
    <scope>NUCLEOTIDE SEQUENCE</scope>
    <source>
        <strain evidence="16">UW-1</strain>
    </source>
</reference>
<comment type="catalytic activity">
    <reaction evidence="10 11 14">
        <text>6-phospho-D-gluconate + NADP(+) = D-ribulose 5-phosphate + CO2 + NADPH</text>
        <dbReference type="Rhea" id="RHEA:10116"/>
        <dbReference type="ChEBI" id="CHEBI:16526"/>
        <dbReference type="ChEBI" id="CHEBI:57783"/>
        <dbReference type="ChEBI" id="CHEBI:58121"/>
        <dbReference type="ChEBI" id="CHEBI:58349"/>
        <dbReference type="ChEBI" id="CHEBI:58759"/>
        <dbReference type="EC" id="1.1.1.44"/>
    </reaction>
</comment>
<dbReference type="EMBL" id="CP001715">
    <property type="protein sequence ID" value="ACV35651.1"/>
    <property type="molecule type" value="Genomic_DNA"/>
</dbReference>
<keyword evidence="7 11" id="KW-0560">Oxidoreductase</keyword>
<name>C7RQ65_ACCRE</name>
<feature type="active site" description="Proton acceptor" evidence="12">
    <location>
        <position position="185"/>
    </location>
</feature>
<dbReference type="FunFam" id="1.10.1040.10:FF:000002">
    <property type="entry name" value="6-phosphogluconate dehydrogenase, decarboxylating"/>
    <property type="match status" value="1"/>
</dbReference>
<dbReference type="InterPro" id="IPR008927">
    <property type="entry name" value="6-PGluconate_DH-like_C_sf"/>
</dbReference>
<dbReference type="KEGG" id="app:CAP2UW1_2361"/>
<dbReference type="InterPro" id="IPR013328">
    <property type="entry name" value="6PGD_dom2"/>
</dbReference>
<dbReference type="HOGENOM" id="CLU_024540_4_2_4"/>
<evidence type="ECO:0000313" key="16">
    <source>
        <dbReference type="EMBL" id="ACV35651.1"/>
    </source>
</evidence>
<feature type="domain" description="6-phosphogluconate dehydrogenase C-terminal" evidence="15">
    <location>
        <begin position="181"/>
        <end position="471"/>
    </location>
</feature>
<feature type="binding site" description="in other chain" evidence="13">
    <location>
        <position position="262"/>
    </location>
    <ligand>
        <name>substrate</name>
        <note>ligand shared between dimeric partners</note>
    </ligand>
</feature>
<dbReference type="GO" id="GO:0050661">
    <property type="term" value="F:NADP binding"/>
    <property type="evidence" value="ECO:0007669"/>
    <property type="project" value="InterPro"/>
</dbReference>
<feature type="binding site" description="in other chain" evidence="13">
    <location>
        <begin position="188"/>
        <end position="189"/>
    </location>
    <ligand>
        <name>substrate</name>
        <note>ligand shared between dimeric partners</note>
    </ligand>
</feature>
<protein>
    <recommendedName>
        <fullName evidence="6 11">6-phosphogluconate dehydrogenase, decarboxylating</fullName>
        <ecNumber evidence="5 11">1.1.1.44</ecNumber>
    </recommendedName>
</protein>
<reference evidence="16" key="2">
    <citation type="submission" date="2009-09" db="EMBL/GenBank/DDBJ databases">
        <title>Complete sequence of chromosome of Candidatus Accumulibacter phosphatis clade IIA str. UW-1.</title>
        <authorList>
            <consortium name="US DOE Joint Genome Institute"/>
            <person name="Martin H.G."/>
            <person name="Ivanova N."/>
            <person name="Kunin V."/>
            <person name="Warnecke F."/>
            <person name="Barry K."/>
            <person name="He S."/>
            <person name="Salamov A."/>
            <person name="Szeto E."/>
            <person name="Dalin E."/>
            <person name="Pangilinan J.L."/>
            <person name="Lapidus A."/>
            <person name="Lowry S."/>
            <person name="Kyrpides N.C."/>
            <person name="McMahon K.D."/>
            <person name="Hugenholtz P."/>
        </authorList>
    </citation>
    <scope>NUCLEOTIDE SEQUENCE [LARGE SCALE GENOMIC DNA]</scope>
    <source>
        <strain evidence="16">UW-1</strain>
    </source>
</reference>
<dbReference type="Gene3D" id="1.10.1040.10">
    <property type="entry name" value="N-(1-d-carboxylethyl)-l-norvaline Dehydrogenase, domain 2"/>
    <property type="match status" value="1"/>
</dbReference>
<dbReference type="InterPro" id="IPR006183">
    <property type="entry name" value="Pgluconate_DH"/>
</dbReference>
<dbReference type="PANTHER" id="PTHR11811">
    <property type="entry name" value="6-PHOSPHOGLUCONATE DEHYDROGENASE"/>
    <property type="match status" value="1"/>
</dbReference>
<proteinExistence type="inferred from homology"/>
<keyword evidence="9 11" id="KW-0570">Pentose shunt</keyword>
<dbReference type="STRING" id="522306.CAP2UW1_2361"/>
<evidence type="ECO:0000256" key="10">
    <source>
        <dbReference type="ARBA" id="ARBA00048640"/>
    </source>
</evidence>
<evidence type="ECO:0000256" key="12">
    <source>
        <dbReference type="PIRSR" id="PIRSR000109-1"/>
    </source>
</evidence>
<dbReference type="GO" id="GO:0006098">
    <property type="term" value="P:pentose-phosphate shunt"/>
    <property type="evidence" value="ECO:0007669"/>
    <property type="project" value="UniProtKB-UniPathway"/>
</dbReference>
<sequence length="484" mass="51813">MPPLADIAVFGLAVMGRNLALNLADRGFHVVAYERDADGLDGFLAGPARGTTIVGARLPAEVAALLERPRCVLLLVKAGDAVDRSIDGLLPYLETGDIIVDGGNSHYTDSERRGTALAARGIRFVGMGISGGEAGARHGPSLMPGGDRAAWPHLRPILRAISARSEMGEACCDWIGDGGAGHFVKMVHNGIEYGDMQLIAEACHLLRELGGYQPAELAEVFAQWKRDDLASYLVEIAGEIFRVQEADGVPLVDRILDRAGQKGTGRWTSESALQLGVPLTLISESVCARQLSALLDERRSAAAILPGPPVRPCVDRAALLAAVHDALLASKLVSYAQGFMLMRAASEAHGWHLDLAGVALLWRAGCIIRSSFLDRIRDAYEPCADLACLLLDPWFRETLARCQDGWRRAVVLAAEHGIAAPGVSAALAFYDGYRCARGPANVIQAMRDYFGAHGFERTDQPRGTFFHHDWIDSGGGATAGSYTA</sequence>
<dbReference type="FunFam" id="3.40.50.720:FF:000007">
    <property type="entry name" value="6-phosphogluconate dehydrogenase, decarboxylating"/>
    <property type="match status" value="1"/>
</dbReference>
<dbReference type="NCBIfam" id="TIGR00873">
    <property type="entry name" value="gnd"/>
    <property type="match status" value="1"/>
</dbReference>
<feature type="binding site" evidence="13">
    <location>
        <position position="453"/>
    </location>
    <ligand>
        <name>substrate</name>
        <note>ligand shared between dimeric partners</note>
    </ligand>
</feature>
<dbReference type="EC" id="1.1.1.44" evidence="5 11"/>
<evidence type="ECO:0000256" key="14">
    <source>
        <dbReference type="RuleBase" id="RU000485"/>
    </source>
</evidence>
<dbReference type="SMART" id="SM01350">
    <property type="entry name" value="6PGD"/>
    <property type="match status" value="1"/>
</dbReference>
<evidence type="ECO:0000256" key="5">
    <source>
        <dbReference type="ARBA" id="ARBA00013011"/>
    </source>
</evidence>
<evidence type="ECO:0000256" key="1">
    <source>
        <dbReference type="ARBA" id="ARBA00002526"/>
    </source>
</evidence>
<evidence type="ECO:0000256" key="11">
    <source>
        <dbReference type="PIRNR" id="PIRNR000109"/>
    </source>
</evidence>
<dbReference type="AlphaFoldDB" id="C7RQ65"/>
<evidence type="ECO:0000256" key="7">
    <source>
        <dbReference type="ARBA" id="ARBA00023002"/>
    </source>
</evidence>
<feature type="binding site" description="in other chain" evidence="13">
    <location>
        <position position="193"/>
    </location>
    <ligand>
        <name>substrate</name>
        <note>ligand shared between dimeric partners</note>
    </ligand>
</feature>
<dbReference type="InterPro" id="IPR006115">
    <property type="entry name" value="6PGDH_NADP-bd"/>
</dbReference>
<dbReference type="SUPFAM" id="SSF48179">
    <property type="entry name" value="6-phosphogluconate dehydrogenase C-terminal domain-like"/>
    <property type="match status" value="1"/>
</dbReference>
<dbReference type="GO" id="GO:0004616">
    <property type="term" value="F:phosphogluconate dehydrogenase (decarboxylating) activity"/>
    <property type="evidence" value="ECO:0007669"/>
    <property type="project" value="UniProtKB-EC"/>
</dbReference>
<dbReference type="NCBIfam" id="NF006765">
    <property type="entry name" value="PRK09287.1"/>
    <property type="match status" value="1"/>
</dbReference>
<keyword evidence="8 14" id="KW-0311">Gluconate utilization</keyword>
<feature type="binding site" description="in other chain" evidence="13">
    <location>
        <position position="289"/>
    </location>
    <ligand>
        <name>substrate</name>
        <note>ligand shared between dimeric partners</note>
    </ligand>
</feature>
<evidence type="ECO:0000256" key="4">
    <source>
        <dbReference type="ARBA" id="ARBA00011738"/>
    </source>
</evidence>